<feature type="domain" description="PLD phosphodiesterase" evidence="5">
    <location>
        <begin position="527"/>
        <end position="554"/>
    </location>
</feature>
<dbReference type="PANTHER" id="PTHR18896:SF76">
    <property type="entry name" value="PHOSPHOLIPASE"/>
    <property type="match status" value="1"/>
</dbReference>
<evidence type="ECO:0000313" key="6">
    <source>
        <dbReference type="EMBL" id="CAB4921114.1"/>
    </source>
</evidence>
<sequence>MDEEEIDVVGPEVAERLVERRARVVGPVETVVELAGDEHRFAVDAGVANALADLLLVAVHLRGVDVSVADLERRFDGLRGLVGVDLKDAETELGNLLAVSERDVGYLSHIAGVPAHCGLQTGWNNAIVIVQRIRRVVDGVAEKFGRSTSALTAPERSFDPGHPWFLTAPERGNDDTRISAWTEGNRVENLVHGKTYFAALARALEQTERDDLVLFTDWRGDPEQLLTDDGVTVEDALAAVAHRGGVVKGMVWRSHMETLGFTGPKNRKLALRLEEAGGEVILDQRVLVTGSHHQKFVVVRYGRTDLPDVAFVGGIDLARARRDDADHFGDPVSRPFPPEYGEIPAWHDVQVQIEGPAVRDVEDVFRERWEDPAALSRLPWHAIPDFLRGVTREPSELPPAAAAPEPQGTCSVQLLRTYPRRRPAYPFATRGERSAARAYAKALDRATELIYIEDQYLWSVDVARVFAAALRRKPNLRLVVVVPKHLDDDSNLTIPSALLGHSAALGVIRAAGGDRVLVLDIENDRGIPVYVHSKVCIIDDVWAAVGSDNFNRRSWTHDSELTAAIVDEQRDDRAPLDPAGLGDGARTHARHLRLELIREHLGRADGDDADLVDPQQFFDVISASATALDNWHRNPSAKPRPVGRLRMHEITVPPVWQQRLAALAYRLFVDPDGRPIGMRLRRRF</sequence>
<reference evidence="6" key="1">
    <citation type="submission" date="2020-05" db="EMBL/GenBank/DDBJ databases">
        <authorList>
            <person name="Chiriac C."/>
            <person name="Salcher M."/>
            <person name="Ghai R."/>
            <person name="Kavagutti S V."/>
        </authorList>
    </citation>
    <scope>NUCLEOTIDE SEQUENCE</scope>
</reference>
<dbReference type="InterPro" id="IPR015679">
    <property type="entry name" value="PLipase_D_fam"/>
</dbReference>
<dbReference type="AlphaFoldDB" id="A0A6J7HMF7"/>
<dbReference type="PROSITE" id="PS50035">
    <property type="entry name" value="PLD"/>
    <property type="match status" value="1"/>
</dbReference>
<dbReference type="SMART" id="SM00155">
    <property type="entry name" value="PLDc"/>
    <property type="match status" value="2"/>
</dbReference>
<keyword evidence="3" id="KW-0378">Hydrolase</keyword>
<proteinExistence type="predicted"/>
<comment type="catalytic activity">
    <reaction evidence="1">
        <text>a 1,2-diacyl-sn-glycero-3-phosphocholine + H2O = a 1,2-diacyl-sn-glycero-3-phosphate + choline + H(+)</text>
        <dbReference type="Rhea" id="RHEA:14445"/>
        <dbReference type="ChEBI" id="CHEBI:15354"/>
        <dbReference type="ChEBI" id="CHEBI:15377"/>
        <dbReference type="ChEBI" id="CHEBI:15378"/>
        <dbReference type="ChEBI" id="CHEBI:57643"/>
        <dbReference type="ChEBI" id="CHEBI:58608"/>
        <dbReference type="EC" id="3.1.4.4"/>
    </reaction>
</comment>
<evidence type="ECO:0000256" key="1">
    <source>
        <dbReference type="ARBA" id="ARBA00000798"/>
    </source>
</evidence>
<protein>
    <submittedName>
        <fullName evidence="6">Unannotated protein</fullName>
    </submittedName>
</protein>
<dbReference type="GO" id="GO:0004630">
    <property type="term" value="F:phospholipase D activity"/>
    <property type="evidence" value="ECO:0007669"/>
    <property type="project" value="UniProtKB-EC"/>
</dbReference>
<dbReference type="Gene3D" id="3.30.870.10">
    <property type="entry name" value="Endonuclease Chain A"/>
    <property type="match status" value="2"/>
</dbReference>
<keyword evidence="2" id="KW-0677">Repeat</keyword>
<dbReference type="GO" id="GO:0009395">
    <property type="term" value="P:phospholipid catabolic process"/>
    <property type="evidence" value="ECO:0007669"/>
    <property type="project" value="TreeGrafter"/>
</dbReference>
<dbReference type="SUPFAM" id="SSF56024">
    <property type="entry name" value="Phospholipase D/nuclease"/>
    <property type="match status" value="2"/>
</dbReference>
<evidence type="ECO:0000256" key="4">
    <source>
        <dbReference type="ARBA" id="ARBA00023098"/>
    </source>
</evidence>
<evidence type="ECO:0000256" key="2">
    <source>
        <dbReference type="ARBA" id="ARBA00022737"/>
    </source>
</evidence>
<evidence type="ECO:0000259" key="5">
    <source>
        <dbReference type="PROSITE" id="PS50035"/>
    </source>
</evidence>
<accession>A0A6J7HMF7</accession>
<dbReference type="InterPro" id="IPR001736">
    <property type="entry name" value="PLipase_D/transphosphatidylase"/>
</dbReference>
<name>A0A6J7HMF7_9ZZZZ</name>
<dbReference type="PANTHER" id="PTHR18896">
    <property type="entry name" value="PHOSPHOLIPASE D"/>
    <property type="match status" value="1"/>
</dbReference>
<keyword evidence="4" id="KW-0443">Lipid metabolism</keyword>
<evidence type="ECO:0000256" key="3">
    <source>
        <dbReference type="ARBA" id="ARBA00022801"/>
    </source>
</evidence>
<dbReference type="CDD" id="cd09105">
    <property type="entry name" value="PLDc_vPLD1_2_like_2"/>
    <property type="match status" value="1"/>
</dbReference>
<dbReference type="EMBL" id="CAFBLX010000364">
    <property type="protein sequence ID" value="CAB4921114.1"/>
    <property type="molecule type" value="Genomic_DNA"/>
</dbReference>
<dbReference type="Pfam" id="PF13091">
    <property type="entry name" value="PLDc_2"/>
    <property type="match status" value="1"/>
</dbReference>
<organism evidence="6">
    <name type="scientific">freshwater metagenome</name>
    <dbReference type="NCBI Taxonomy" id="449393"/>
    <lineage>
        <taxon>unclassified sequences</taxon>
        <taxon>metagenomes</taxon>
        <taxon>ecological metagenomes</taxon>
    </lineage>
</organism>
<gene>
    <name evidence="6" type="ORF">UFOPK3472_03578</name>
</gene>
<dbReference type="InterPro" id="IPR025202">
    <property type="entry name" value="PLD-like_dom"/>
</dbReference>